<dbReference type="InterPro" id="IPR036758">
    <property type="entry name" value="At5g01610-like"/>
</dbReference>
<dbReference type="Gene3D" id="2.30.240.10">
    <property type="entry name" value="At5g01610-like"/>
    <property type="match status" value="1"/>
</dbReference>
<accession>A0A6V7PFP4</accession>
<dbReference type="SUPFAM" id="SSF141562">
    <property type="entry name" value="At5g01610-like"/>
    <property type="match status" value="1"/>
</dbReference>
<dbReference type="Pfam" id="PF04398">
    <property type="entry name" value="DUF538"/>
    <property type="match status" value="1"/>
</dbReference>
<proteinExistence type="predicted"/>
<evidence type="ECO:0000313" key="1">
    <source>
        <dbReference type="EMBL" id="CAD1829388.1"/>
    </source>
</evidence>
<name>A0A6V7PFP4_ANACO</name>
<sequence>MASQTIESYREGAEIVHGDAVCKKKSIELLEELSLPKGLFPLEDIGEFGYNRAVGFIWLVQKKKREHTFKKIKQASVAKAAEFGDSKLVHSSGCLTSAAEGLNKYSQNPKVQPNTPKENIRLLGFT</sequence>
<reference evidence="1" key="1">
    <citation type="submission" date="2020-07" db="EMBL/GenBank/DDBJ databases">
        <authorList>
            <person name="Lin J."/>
        </authorList>
    </citation>
    <scope>NUCLEOTIDE SEQUENCE</scope>
</reference>
<protein>
    <submittedName>
        <fullName evidence="1">Uncharacterized protein</fullName>
    </submittedName>
</protein>
<dbReference type="InterPro" id="IPR007493">
    <property type="entry name" value="DUF538"/>
</dbReference>
<dbReference type="EMBL" id="LR862147">
    <property type="protein sequence ID" value="CAD1829388.1"/>
    <property type="molecule type" value="Genomic_DNA"/>
</dbReference>
<dbReference type="AlphaFoldDB" id="A0A6V7PFP4"/>
<organism evidence="1">
    <name type="scientific">Ananas comosus var. bracteatus</name>
    <name type="common">red pineapple</name>
    <dbReference type="NCBI Taxonomy" id="296719"/>
    <lineage>
        <taxon>Eukaryota</taxon>
        <taxon>Viridiplantae</taxon>
        <taxon>Streptophyta</taxon>
        <taxon>Embryophyta</taxon>
        <taxon>Tracheophyta</taxon>
        <taxon>Spermatophyta</taxon>
        <taxon>Magnoliopsida</taxon>
        <taxon>Liliopsida</taxon>
        <taxon>Poales</taxon>
        <taxon>Bromeliaceae</taxon>
        <taxon>Bromelioideae</taxon>
        <taxon>Ananas</taxon>
    </lineage>
</organism>
<gene>
    <name evidence="1" type="ORF">CB5_LOCUS12599</name>
</gene>